<dbReference type="Gene3D" id="3.40.50.1360">
    <property type="match status" value="1"/>
</dbReference>
<evidence type="ECO:0000256" key="1">
    <source>
        <dbReference type="ARBA" id="ARBA00023015"/>
    </source>
</evidence>
<dbReference type="PROSITE" id="PS51000">
    <property type="entry name" value="HTH_DEOR_2"/>
    <property type="match status" value="1"/>
</dbReference>
<dbReference type="SMART" id="SM01134">
    <property type="entry name" value="DeoRC"/>
    <property type="match status" value="1"/>
</dbReference>
<dbReference type="Proteomes" id="UP000285456">
    <property type="component" value="Unassembled WGS sequence"/>
</dbReference>
<accession>A0A417YHH1</accession>
<keyword evidence="2" id="KW-0238">DNA-binding</keyword>
<evidence type="ECO:0000259" key="4">
    <source>
        <dbReference type="PROSITE" id="PS51000"/>
    </source>
</evidence>
<dbReference type="InterPro" id="IPR001034">
    <property type="entry name" value="DeoR_HTH"/>
</dbReference>
<keyword evidence="6" id="KW-1185">Reference proteome</keyword>
<dbReference type="AlphaFoldDB" id="A0A417YHH1"/>
<sequence>MMLQEQRHQMIESFLKQQKAVKASELATLLDISIDTVRRDLEVLEKKGVVKRVHGGAVLTQKSDNALNRLFNEREVKNREKKQEAATVAIELIEEGQAIALNGGTTTIEIAKVLVNKFKRLTIITNDLRILSILGENKNFNVILTGGFFNPEEYTLYGKQCEEILSNFNIDIAFLTVNGLSLEHGLTDFRMHEVGVIQSLISRSKHKVVVADSSKFETSSYINVCPLKDIDLIVTDSSLPSDIAEEYSKQAIRILSPN</sequence>
<dbReference type="GO" id="GO:0003677">
    <property type="term" value="F:DNA binding"/>
    <property type="evidence" value="ECO:0007669"/>
    <property type="project" value="UniProtKB-KW"/>
</dbReference>
<dbReference type="EMBL" id="QWEH01000006">
    <property type="protein sequence ID" value="RHW32342.1"/>
    <property type="molecule type" value="Genomic_DNA"/>
</dbReference>
<proteinExistence type="predicted"/>
<keyword evidence="3" id="KW-0804">Transcription</keyword>
<dbReference type="InterPro" id="IPR050313">
    <property type="entry name" value="Carb_Metab_HTH_regulators"/>
</dbReference>
<dbReference type="OrthoDB" id="9797223at2"/>
<dbReference type="Gene3D" id="1.10.10.10">
    <property type="entry name" value="Winged helix-like DNA-binding domain superfamily/Winged helix DNA-binding domain"/>
    <property type="match status" value="1"/>
</dbReference>
<evidence type="ECO:0000313" key="6">
    <source>
        <dbReference type="Proteomes" id="UP000285456"/>
    </source>
</evidence>
<protein>
    <submittedName>
        <fullName evidence="5">DeoR/GlpR transcriptional regulator</fullName>
    </submittedName>
</protein>
<dbReference type="Pfam" id="PF08220">
    <property type="entry name" value="HTH_DeoR"/>
    <property type="match status" value="1"/>
</dbReference>
<name>A0A417YHH1_9BACI</name>
<dbReference type="SMART" id="SM00420">
    <property type="entry name" value="HTH_DEOR"/>
    <property type="match status" value="1"/>
</dbReference>
<reference evidence="5 6" key="1">
    <citation type="journal article" date="2007" name="Int. J. Syst. Evol. Microbiol.">
        <title>Oceanobacillus profundus sp. nov., isolated from a deep-sea sediment core.</title>
        <authorList>
            <person name="Kim Y.G."/>
            <person name="Choi D.H."/>
            <person name="Hyun S."/>
            <person name="Cho B.C."/>
        </authorList>
    </citation>
    <scope>NUCLEOTIDE SEQUENCE [LARGE SCALE GENOMIC DNA]</scope>
    <source>
        <strain evidence="5 6">DSM 18246</strain>
    </source>
</reference>
<gene>
    <name evidence="5" type="ORF">D1B32_11315</name>
</gene>
<dbReference type="Pfam" id="PF00455">
    <property type="entry name" value="DeoRC"/>
    <property type="match status" value="1"/>
</dbReference>
<evidence type="ECO:0000256" key="2">
    <source>
        <dbReference type="ARBA" id="ARBA00023125"/>
    </source>
</evidence>
<dbReference type="InterPro" id="IPR037171">
    <property type="entry name" value="NagB/RpiA_transferase-like"/>
</dbReference>
<dbReference type="GO" id="GO:0003700">
    <property type="term" value="F:DNA-binding transcription factor activity"/>
    <property type="evidence" value="ECO:0007669"/>
    <property type="project" value="InterPro"/>
</dbReference>
<dbReference type="InterPro" id="IPR036388">
    <property type="entry name" value="WH-like_DNA-bd_sf"/>
</dbReference>
<dbReference type="InterPro" id="IPR036390">
    <property type="entry name" value="WH_DNA-bd_sf"/>
</dbReference>
<comment type="caution">
    <text evidence="5">The sequence shown here is derived from an EMBL/GenBank/DDBJ whole genome shotgun (WGS) entry which is preliminary data.</text>
</comment>
<feature type="domain" description="HTH deoR-type" evidence="4">
    <location>
        <begin position="4"/>
        <end position="59"/>
    </location>
</feature>
<dbReference type="PRINTS" id="PR00037">
    <property type="entry name" value="HTHLACR"/>
</dbReference>
<dbReference type="PANTHER" id="PTHR30363">
    <property type="entry name" value="HTH-TYPE TRANSCRIPTIONAL REGULATOR SRLR-RELATED"/>
    <property type="match status" value="1"/>
</dbReference>
<dbReference type="InterPro" id="IPR014036">
    <property type="entry name" value="DeoR-like_C"/>
</dbReference>
<dbReference type="SUPFAM" id="SSF46785">
    <property type="entry name" value="Winged helix' DNA-binding domain"/>
    <property type="match status" value="1"/>
</dbReference>
<keyword evidence="1" id="KW-0805">Transcription regulation</keyword>
<dbReference type="PANTHER" id="PTHR30363:SF44">
    <property type="entry name" value="AGA OPERON TRANSCRIPTIONAL REPRESSOR-RELATED"/>
    <property type="match status" value="1"/>
</dbReference>
<dbReference type="InterPro" id="IPR018356">
    <property type="entry name" value="Tscrpt_reg_HTH_DeoR_CS"/>
</dbReference>
<dbReference type="PROSITE" id="PS00894">
    <property type="entry name" value="HTH_DEOR_1"/>
    <property type="match status" value="1"/>
</dbReference>
<dbReference type="SUPFAM" id="SSF100950">
    <property type="entry name" value="NagB/RpiA/CoA transferase-like"/>
    <property type="match status" value="1"/>
</dbReference>
<organism evidence="5 6">
    <name type="scientific">Oceanobacillus profundus</name>
    <dbReference type="NCBI Taxonomy" id="372463"/>
    <lineage>
        <taxon>Bacteria</taxon>
        <taxon>Bacillati</taxon>
        <taxon>Bacillota</taxon>
        <taxon>Bacilli</taxon>
        <taxon>Bacillales</taxon>
        <taxon>Bacillaceae</taxon>
        <taxon>Oceanobacillus</taxon>
    </lineage>
</organism>
<evidence type="ECO:0000313" key="5">
    <source>
        <dbReference type="EMBL" id="RHW32342.1"/>
    </source>
</evidence>
<evidence type="ECO:0000256" key="3">
    <source>
        <dbReference type="ARBA" id="ARBA00023163"/>
    </source>
</evidence>